<protein>
    <recommendedName>
        <fullName evidence="4">Glycine zipper 2TM domain-containing protein</fullName>
    </recommendedName>
</protein>
<evidence type="ECO:0000259" key="4">
    <source>
        <dbReference type="Pfam" id="PF05433"/>
    </source>
</evidence>
<dbReference type="InterPro" id="IPR008816">
    <property type="entry name" value="Gly_zipper_2TM_dom"/>
</dbReference>
<dbReference type="PANTHER" id="PTHR35603:SF2">
    <property type="entry name" value="OUTER MEMBRANE LIPOPROTEIN"/>
    <property type="match status" value="1"/>
</dbReference>
<gene>
    <name evidence="5" type="ORF">CP960_07035</name>
</gene>
<evidence type="ECO:0000256" key="3">
    <source>
        <dbReference type="SAM" id="SignalP"/>
    </source>
</evidence>
<dbReference type="AlphaFoldDB" id="A0A2N1J2I2"/>
<organism evidence="5 6">
    <name type="scientific">Malaciobacter halophilus</name>
    <dbReference type="NCBI Taxonomy" id="197482"/>
    <lineage>
        <taxon>Bacteria</taxon>
        <taxon>Pseudomonadati</taxon>
        <taxon>Campylobacterota</taxon>
        <taxon>Epsilonproteobacteria</taxon>
        <taxon>Campylobacterales</taxon>
        <taxon>Arcobacteraceae</taxon>
        <taxon>Malaciobacter</taxon>
    </lineage>
</organism>
<evidence type="ECO:0000256" key="1">
    <source>
        <dbReference type="ARBA" id="ARBA00004370"/>
    </source>
</evidence>
<keyword evidence="6" id="KW-1185">Reference proteome</keyword>
<dbReference type="RefSeq" id="WP_101184711.1">
    <property type="nucleotide sequence ID" value="NZ_CP031218.1"/>
</dbReference>
<dbReference type="Proteomes" id="UP000233248">
    <property type="component" value="Unassembled WGS sequence"/>
</dbReference>
<accession>A0A2N1J2I2</accession>
<dbReference type="OrthoDB" id="5349338at2"/>
<dbReference type="InterPro" id="IPR051407">
    <property type="entry name" value="Bact_OM_lipoprot/Surf_antigen"/>
</dbReference>
<reference evidence="5 6" key="1">
    <citation type="submission" date="2017-09" db="EMBL/GenBank/DDBJ databases">
        <title>Genomics of the genus Arcobacter.</title>
        <authorList>
            <person name="Perez-Cataluna A."/>
            <person name="Figueras M.J."/>
            <person name="Salas-Masso N."/>
        </authorList>
    </citation>
    <scope>NUCLEOTIDE SEQUENCE [LARGE SCALE GENOMIC DNA]</scope>
    <source>
        <strain evidence="5 6">DSM 18005</strain>
    </source>
</reference>
<proteinExistence type="predicted"/>
<comment type="caution">
    <text evidence="5">The sequence shown here is derived from an EMBL/GenBank/DDBJ whole genome shotgun (WGS) entry which is preliminary data.</text>
</comment>
<evidence type="ECO:0000256" key="2">
    <source>
        <dbReference type="ARBA" id="ARBA00023136"/>
    </source>
</evidence>
<keyword evidence="3" id="KW-0732">Signal</keyword>
<dbReference type="KEGG" id="ahs:AHALO_1560"/>
<evidence type="ECO:0000313" key="5">
    <source>
        <dbReference type="EMBL" id="PKI80751.1"/>
    </source>
</evidence>
<name>A0A2N1J2I2_9BACT</name>
<feature type="domain" description="Glycine zipper 2TM" evidence="4">
    <location>
        <begin position="70"/>
        <end position="109"/>
    </location>
</feature>
<dbReference type="GO" id="GO:0019867">
    <property type="term" value="C:outer membrane"/>
    <property type="evidence" value="ECO:0007669"/>
    <property type="project" value="InterPro"/>
</dbReference>
<evidence type="ECO:0000313" key="6">
    <source>
        <dbReference type="Proteomes" id="UP000233248"/>
    </source>
</evidence>
<comment type="subcellular location">
    <subcellularLocation>
        <location evidence="1">Membrane</location>
    </subcellularLocation>
</comment>
<dbReference type="PANTHER" id="PTHR35603">
    <property type="match status" value="1"/>
</dbReference>
<sequence length="173" mass="19443">MKRVIVLLVLFSNIVFAKSLQSSDFVNVTKSVPIYKNVTIKKPIQECYEQSYNQKVNIESEYDNNSIGLDTIIGATAGVVIGNQIGKGNGKIAAQIVGGLLGGKVANEIRNTSSDDYYYETKTRTKCITKYKTVKNKKVIKAYKNYFILDGQEYFKITKKAKSRIKITKTITY</sequence>
<keyword evidence="2" id="KW-0472">Membrane</keyword>
<feature type="chain" id="PRO_5014612357" description="Glycine zipper 2TM domain-containing protein" evidence="3">
    <location>
        <begin position="18"/>
        <end position="173"/>
    </location>
</feature>
<dbReference type="EMBL" id="NXIF01000027">
    <property type="protein sequence ID" value="PKI80751.1"/>
    <property type="molecule type" value="Genomic_DNA"/>
</dbReference>
<feature type="signal peptide" evidence="3">
    <location>
        <begin position="1"/>
        <end position="17"/>
    </location>
</feature>
<dbReference type="Pfam" id="PF05433">
    <property type="entry name" value="Rick_17kDa_Anti"/>
    <property type="match status" value="1"/>
</dbReference>